<feature type="active site" description="Proton donor" evidence="12">
    <location>
        <position position="83"/>
    </location>
</feature>
<evidence type="ECO:0000256" key="8">
    <source>
        <dbReference type="ARBA" id="ARBA00067056"/>
    </source>
</evidence>
<keyword evidence="2 12" id="KW-0456">Lyase</keyword>
<dbReference type="GO" id="GO:0046348">
    <property type="term" value="P:amino sugar catabolic process"/>
    <property type="evidence" value="ECO:0007669"/>
    <property type="project" value="InterPro"/>
</dbReference>
<dbReference type="Pfam" id="PF22645">
    <property type="entry name" value="GKRP_SIS_N"/>
    <property type="match status" value="1"/>
</dbReference>
<dbReference type="Proteomes" id="UP000298021">
    <property type="component" value="Unassembled WGS sequence"/>
</dbReference>
<comment type="function">
    <text evidence="12">Specifically catalyzes the cleavage of the D-lactyl ether substituent of MurNAc 6-phosphate, producing GlcNAc 6-phosphate and D-lactate.</text>
</comment>
<dbReference type="PANTHER" id="PTHR10088:SF4">
    <property type="entry name" value="GLUCOKINASE REGULATORY PROTEIN"/>
    <property type="match status" value="1"/>
</dbReference>
<comment type="pathway">
    <text evidence="5">Amino-sugar metabolism; 1,6-anhydro-N-acetylmuramate degradation.</text>
</comment>
<dbReference type="GO" id="GO:0097367">
    <property type="term" value="F:carbohydrate derivative binding"/>
    <property type="evidence" value="ECO:0007669"/>
    <property type="project" value="InterPro"/>
</dbReference>
<comment type="miscellaneous">
    <text evidence="12">A lyase-type mechanism (elimination/hydration) is suggested for the cleavage of the lactyl ether bond of MurNAc 6-phosphate, with the formation of an alpha,beta-unsaturated aldehyde intermediate with (E)-stereochemistry, followed by the syn addition of water to give product.</text>
</comment>
<dbReference type="FunFam" id="3.40.50.10490:FF:000014">
    <property type="entry name" value="N-acetylmuramic acid 6-phosphate etherase"/>
    <property type="match status" value="1"/>
</dbReference>
<dbReference type="SUPFAM" id="SSF53697">
    <property type="entry name" value="SIS domain"/>
    <property type="match status" value="1"/>
</dbReference>
<dbReference type="CDD" id="cd05007">
    <property type="entry name" value="SIS_Etherase"/>
    <property type="match status" value="1"/>
</dbReference>
<dbReference type="PROSITE" id="PS51464">
    <property type="entry name" value="SIS"/>
    <property type="match status" value="1"/>
</dbReference>
<evidence type="ECO:0000313" key="14">
    <source>
        <dbReference type="EMBL" id="TGD23195.1"/>
    </source>
</evidence>
<dbReference type="HAMAP" id="MF_00068">
    <property type="entry name" value="MurQ"/>
    <property type="match status" value="1"/>
</dbReference>
<proteinExistence type="inferred from homology"/>
<name>A0A4Z0JMB8_9LACO</name>
<dbReference type="NCBIfam" id="NF009222">
    <property type="entry name" value="PRK12570.1"/>
    <property type="match status" value="1"/>
</dbReference>
<dbReference type="EMBL" id="RKLY01000014">
    <property type="protein sequence ID" value="TGD23195.1"/>
    <property type="molecule type" value="Genomic_DNA"/>
</dbReference>
<dbReference type="InterPro" id="IPR001347">
    <property type="entry name" value="SIS_dom"/>
</dbReference>
<dbReference type="InterPro" id="IPR005486">
    <property type="entry name" value="Glucokinase_regulatory_CS"/>
</dbReference>
<accession>A0A4Z0JMB8</accession>
<dbReference type="GO" id="GO:0016835">
    <property type="term" value="F:carbon-oxygen lyase activity"/>
    <property type="evidence" value="ECO:0007669"/>
    <property type="project" value="UniProtKB-UniRule"/>
</dbReference>
<comment type="pathway">
    <text evidence="6">Cell wall biogenesis.</text>
</comment>
<dbReference type="InterPro" id="IPR005488">
    <property type="entry name" value="Etherase_MurQ"/>
</dbReference>
<dbReference type="InterPro" id="IPR046348">
    <property type="entry name" value="SIS_dom_sf"/>
</dbReference>
<evidence type="ECO:0000256" key="11">
    <source>
        <dbReference type="ARBA" id="ARBA00084049"/>
    </source>
</evidence>
<comment type="pathway">
    <text evidence="12">Amino-sugar metabolism; N-acetylmuramate degradation.</text>
</comment>
<dbReference type="AlphaFoldDB" id="A0A4Z0JMB8"/>
<dbReference type="GO" id="GO:0097173">
    <property type="term" value="P:N-acetylmuramic acid catabolic process"/>
    <property type="evidence" value="ECO:0007669"/>
    <property type="project" value="UniProtKB-UniPathway"/>
</dbReference>
<evidence type="ECO:0000313" key="15">
    <source>
        <dbReference type="Proteomes" id="UP000298021"/>
    </source>
</evidence>
<reference evidence="14 15" key="1">
    <citation type="submission" date="2018-10" db="EMBL/GenBank/DDBJ databases">
        <title>Lactobacillus sp. R7 and Lactobacillus sp. R19 isolated from fermented mustard green product of Taiwan.</title>
        <authorList>
            <person name="Lin S.-T."/>
        </authorList>
    </citation>
    <scope>NUCLEOTIDE SEQUENCE [LARGE SCALE GENOMIC DNA]</scope>
    <source>
        <strain evidence="14 15">BCRC 81127</strain>
    </source>
</reference>
<feature type="domain" description="SIS" evidence="13">
    <location>
        <begin position="55"/>
        <end position="218"/>
    </location>
</feature>
<dbReference type="GO" id="GO:0016803">
    <property type="term" value="F:ether hydrolase activity"/>
    <property type="evidence" value="ECO:0007669"/>
    <property type="project" value="TreeGrafter"/>
</dbReference>
<feature type="active site" evidence="12">
    <location>
        <position position="114"/>
    </location>
</feature>
<dbReference type="NCBIfam" id="NF003915">
    <property type="entry name" value="PRK05441.1"/>
    <property type="match status" value="1"/>
</dbReference>
<dbReference type="UniPathway" id="UPA00342"/>
<dbReference type="Gene3D" id="3.40.50.10490">
    <property type="entry name" value="Glucose-6-phosphate isomerase like protein, domain 1"/>
    <property type="match status" value="2"/>
</dbReference>
<sequence>MDIKKLSTEGRNPQTMNLDEMTAEEIVKVMNSEDQKVALAVKKQLPQISIAANKIAESFKKGGRLFYTGAGTSGRLGVLDAAECVPTFGTEPEMVQGLIAGGSKAMTVAVEGAEDSVSEGADDLKAHDLNKNDVVVGIAASGRTPYVVGGLDYANSIGAETVALSCNDGSEISQHAKVAIEVVVGPEILSGSTRLKSGTAQKMVLNMLSTVAMVRIGKTYGNLMVDVKPTNQKLVQRSINIIGEVTGVDETVALNTLKKADYSVKDAIVMIATETDKPAAQEKLRQAGGFVRQAIK</sequence>
<dbReference type="EC" id="4.2.1.126" evidence="8 12"/>
<evidence type="ECO:0000256" key="12">
    <source>
        <dbReference type="HAMAP-Rule" id="MF_00068"/>
    </source>
</evidence>
<dbReference type="NCBIfam" id="TIGR00274">
    <property type="entry name" value="N-acetylmuramic acid 6-phosphate etherase"/>
    <property type="match status" value="1"/>
</dbReference>
<evidence type="ECO:0000256" key="6">
    <source>
        <dbReference type="ARBA" id="ARBA00060672"/>
    </source>
</evidence>
<comment type="caution">
    <text evidence="14">The sequence shown here is derived from an EMBL/GenBank/DDBJ whole genome shotgun (WGS) entry which is preliminary data.</text>
</comment>
<evidence type="ECO:0000259" key="13">
    <source>
        <dbReference type="PROSITE" id="PS51464"/>
    </source>
</evidence>
<comment type="subunit">
    <text evidence="1 12">Homodimer.</text>
</comment>
<dbReference type="OrthoDB" id="9813395at2"/>
<evidence type="ECO:0000256" key="2">
    <source>
        <dbReference type="ARBA" id="ARBA00023239"/>
    </source>
</evidence>
<comment type="catalytic activity">
    <reaction evidence="4 12">
        <text>N-acetyl-D-muramate 6-phosphate + H2O = N-acetyl-D-glucosamine 6-phosphate + (R)-lactate</text>
        <dbReference type="Rhea" id="RHEA:26410"/>
        <dbReference type="ChEBI" id="CHEBI:15377"/>
        <dbReference type="ChEBI" id="CHEBI:16004"/>
        <dbReference type="ChEBI" id="CHEBI:57513"/>
        <dbReference type="ChEBI" id="CHEBI:58722"/>
        <dbReference type="EC" id="4.2.1.126"/>
    </reaction>
</comment>
<keyword evidence="3 12" id="KW-0119">Carbohydrate metabolism</keyword>
<evidence type="ECO:0000256" key="4">
    <source>
        <dbReference type="ARBA" id="ARBA00051747"/>
    </source>
</evidence>
<dbReference type="GO" id="GO:0009254">
    <property type="term" value="P:peptidoglycan turnover"/>
    <property type="evidence" value="ECO:0007669"/>
    <property type="project" value="TreeGrafter"/>
</dbReference>
<evidence type="ECO:0000256" key="1">
    <source>
        <dbReference type="ARBA" id="ARBA00011738"/>
    </source>
</evidence>
<dbReference type="PROSITE" id="PS01272">
    <property type="entry name" value="GCKR"/>
    <property type="match status" value="1"/>
</dbReference>
<evidence type="ECO:0000256" key="5">
    <source>
        <dbReference type="ARBA" id="ARBA00060595"/>
    </source>
</evidence>
<organism evidence="14 15">
    <name type="scientific">Companilactobacillus suantsaicola</name>
    <dbReference type="NCBI Taxonomy" id="2487723"/>
    <lineage>
        <taxon>Bacteria</taxon>
        <taxon>Bacillati</taxon>
        <taxon>Bacillota</taxon>
        <taxon>Bacilli</taxon>
        <taxon>Lactobacillales</taxon>
        <taxon>Lactobacillaceae</taxon>
        <taxon>Companilactobacillus</taxon>
    </lineage>
</organism>
<gene>
    <name evidence="12 14" type="primary">murQ</name>
    <name evidence="14" type="ORF">EGT49_06710</name>
</gene>
<dbReference type="Gene3D" id="1.10.8.1080">
    <property type="match status" value="1"/>
</dbReference>
<dbReference type="RefSeq" id="WP_135372738.1">
    <property type="nucleotide sequence ID" value="NZ_RKLY01000014.1"/>
</dbReference>
<evidence type="ECO:0000256" key="10">
    <source>
        <dbReference type="ARBA" id="ARBA00077905"/>
    </source>
</evidence>
<dbReference type="PANTHER" id="PTHR10088">
    <property type="entry name" value="GLUCOKINASE REGULATORY PROTEIN"/>
    <property type="match status" value="1"/>
</dbReference>
<evidence type="ECO:0000256" key="3">
    <source>
        <dbReference type="ARBA" id="ARBA00023277"/>
    </source>
</evidence>
<keyword evidence="15" id="KW-1185">Reference proteome</keyword>
<comment type="similarity">
    <text evidence="7 12">Belongs to the GCKR-like family. MurNAc-6-P etherase subfamily.</text>
</comment>
<evidence type="ECO:0000256" key="7">
    <source>
        <dbReference type="ARBA" id="ARBA00061234"/>
    </source>
</evidence>
<protein>
    <recommendedName>
        <fullName evidence="9 12">N-acetylmuramic acid 6-phosphate etherase</fullName>
        <shortName evidence="12">MurNAc-6-P etherase</shortName>
        <ecNumber evidence="8 12">4.2.1.126</ecNumber>
    </recommendedName>
    <alternativeName>
        <fullName evidence="11 12">N-acetylmuramic acid 6-phosphate hydrolase</fullName>
    </alternativeName>
    <alternativeName>
        <fullName evidence="10 12">N-acetylmuramic acid 6-phosphate lyase</fullName>
    </alternativeName>
</protein>
<evidence type="ECO:0000256" key="9">
    <source>
        <dbReference type="ARBA" id="ARBA00070061"/>
    </source>
</evidence>
<dbReference type="Pfam" id="PF20741">
    <property type="entry name" value="GKRP-like_C"/>
    <property type="match status" value="1"/>
</dbReference>
<dbReference type="FunFam" id="1.10.8.1080:FF:000001">
    <property type="entry name" value="N-acetylmuramic acid 6-phosphate etherase"/>
    <property type="match status" value="1"/>
</dbReference>
<dbReference type="InterPro" id="IPR040190">
    <property type="entry name" value="MURQ/GCKR"/>
</dbReference>